<accession>A0A6A6FF42</accession>
<sequence length="200" mass="23297">MYESQTESIARFSRLGHLSTAQLAQFSKDIDTLRPRNYQDNREVRRSAVRNIVEGLQLVVEDAAAMVSDLMMLADAMHCQRVSYRDPHPPARGYRRPTRNQLPTPDPTPYRQLAEPLPRSDVSWPEPPTPAPWMTIPTQQETVNSLTLENRMLRATLTERDYEIFELELGLARAQVEAMSEREKRYNLRRRFRDLADQED</sequence>
<reference evidence="2" key="1">
    <citation type="journal article" date="2020" name="Stud. Mycol.">
        <title>101 Dothideomycetes genomes: a test case for predicting lifestyles and emergence of pathogens.</title>
        <authorList>
            <person name="Haridas S."/>
            <person name="Albert R."/>
            <person name="Binder M."/>
            <person name="Bloem J."/>
            <person name="Labutti K."/>
            <person name="Salamov A."/>
            <person name="Andreopoulos B."/>
            <person name="Baker S."/>
            <person name="Barry K."/>
            <person name="Bills G."/>
            <person name="Bluhm B."/>
            <person name="Cannon C."/>
            <person name="Castanera R."/>
            <person name="Culley D."/>
            <person name="Daum C."/>
            <person name="Ezra D."/>
            <person name="Gonzalez J."/>
            <person name="Henrissat B."/>
            <person name="Kuo A."/>
            <person name="Liang C."/>
            <person name="Lipzen A."/>
            <person name="Lutzoni F."/>
            <person name="Magnuson J."/>
            <person name="Mondo S."/>
            <person name="Nolan M."/>
            <person name="Ohm R."/>
            <person name="Pangilinan J."/>
            <person name="Park H.-J."/>
            <person name="Ramirez L."/>
            <person name="Alfaro M."/>
            <person name="Sun H."/>
            <person name="Tritt A."/>
            <person name="Yoshinaga Y."/>
            <person name="Zwiers L.-H."/>
            <person name="Turgeon B."/>
            <person name="Goodwin S."/>
            <person name="Spatafora J."/>
            <person name="Crous P."/>
            <person name="Grigoriev I."/>
        </authorList>
    </citation>
    <scope>NUCLEOTIDE SEQUENCE</scope>
    <source>
        <strain evidence="2">SCOH1-5</strain>
    </source>
</reference>
<evidence type="ECO:0000313" key="2">
    <source>
        <dbReference type="EMBL" id="KAF2212099.1"/>
    </source>
</evidence>
<evidence type="ECO:0000313" key="3">
    <source>
        <dbReference type="Proteomes" id="UP000799539"/>
    </source>
</evidence>
<dbReference type="AlphaFoldDB" id="A0A6A6FF42"/>
<proteinExistence type="predicted"/>
<dbReference type="Proteomes" id="UP000799539">
    <property type="component" value="Unassembled WGS sequence"/>
</dbReference>
<name>A0A6A6FF42_9PEZI</name>
<feature type="region of interest" description="Disordered" evidence="1">
    <location>
        <begin position="84"/>
        <end position="135"/>
    </location>
</feature>
<gene>
    <name evidence="2" type="ORF">CERZMDRAFT_85032</name>
</gene>
<evidence type="ECO:0000256" key="1">
    <source>
        <dbReference type="SAM" id="MobiDB-lite"/>
    </source>
</evidence>
<dbReference type="EMBL" id="ML992674">
    <property type="protein sequence ID" value="KAF2212099.1"/>
    <property type="molecule type" value="Genomic_DNA"/>
</dbReference>
<protein>
    <submittedName>
        <fullName evidence="2">Uncharacterized protein</fullName>
    </submittedName>
</protein>
<organism evidence="2 3">
    <name type="scientific">Cercospora zeae-maydis SCOH1-5</name>
    <dbReference type="NCBI Taxonomy" id="717836"/>
    <lineage>
        <taxon>Eukaryota</taxon>
        <taxon>Fungi</taxon>
        <taxon>Dikarya</taxon>
        <taxon>Ascomycota</taxon>
        <taxon>Pezizomycotina</taxon>
        <taxon>Dothideomycetes</taxon>
        <taxon>Dothideomycetidae</taxon>
        <taxon>Mycosphaerellales</taxon>
        <taxon>Mycosphaerellaceae</taxon>
        <taxon>Cercospora</taxon>
    </lineage>
</organism>
<keyword evidence="3" id="KW-1185">Reference proteome</keyword>
<dbReference type="OrthoDB" id="3643867at2759"/>